<dbReference type="RefSeq" id="WP_091496576.1">
    <property type="nucleotide sequence ID" value="NZ_FOMH01000011.1"/>
</dbReference>
<dbReference type="PANTHER" id="PTHR30576">
    <property type="entry name" value="COLANIC BIOSYNTHESIS UDP-GLUCOSE LIPID CARRIER TRANSFERASE"/>
    <property type="match status" value="1"/>
</dbReference>
<protein>
    <submittedName>
        <fullName evidence="4">Sugar transferase involved in LPS biosynthesis (Colanic, teichoic acid)</fullName>
    </submittedName>
</protein>
<evidence type="ECO:0000256" key="2">
    <source>
        <dbReference type="SAM" id="Phobius"/>
    </source>
</evidence>
<organism evidence="4 5">
    <name type="scientific">Flavobacterium phragmitis</name>
    <dbReference type="NCBI Taxonomy" id="739143"/>
    <lineage>
        <taxon>Bacteria</taxon>
        <taxon>Pseudomonadati</taxon>
        <taxon>Bacteroidota</taxon>
        <taxon>Flavobacteriia</taxon>
        <taxon>Flavobacteriales</taxon>
        <taxon>Flavobacteriaceae</taxon>
        <taxon>Flavobacterium</taxon>
    </lineage>
</organism>
<name>A0A1I1UR17_9FLAO</name>
<evidence type="ECO:0000259" key="3">
    <source>
        <dbReference type="Pfam" id="PF02397"/>
    </source>
</evidence>
<dbReference type="STRING" id="739143.SAMN05216297_111138"/>
<reference evidence="5" key="1">
    <citation type="submission" date="2016-10" db="EMBL/GenBank/DDBJ databases">
        <authorList>
            <person name="Varghese N."/>
            <person name="Submissions S."/>
        </authorList>
    </citation>
    <scope>NUCLEOTIDE SEQUENCE [LARGE SCALE GENOMIC DNA]</scope>
    <source>
        <strain evidence="5">CGMCC 1.10370</strain>
    </source>
</reference>
<evidence type="ECO:0000313" key="5">
    <source>
        <dbReference type="Proteomes" id="UP000199672"/>
    </source>
</evidence>
<comment type="similarity">
    <text evidence="1">Belongs to the bacterial sugar transferase family.</text>
</comment>
<dbReference type="Proteomes" id="UP000199672">
    <property type="component" value="Unassembled WGS sequence"/>
</dbReference>
<dbReference type="AlphaFoldDB" id="A0A1I1UR17"/>
<dbReference type="EMBL" id="FOMH01000011">
    <property type="protein sequence ID" value="SFD73144.1"/>
    <property type="molecule type" value="Genomic_DNA"/>
</dbReference>
<dbReference type="GO" id="GO:0016780">
    <property type="term" value="F:phosphotransferase activity, for other substituted phosphate groups"/>
    <property type="evidence" value="ECO:0007669"/>
    <property type="project" value="TreeGrafter"/>
</dbReference>
<feature type="transmembrane region" description="Helical" evidence="2">
    <location>
        <begin position="12"/>
        <end position="36"/>
    </location>
</feature>
<sequence>MYRFFFKRFIDIILSFLVLLIFLPILIILVVFLAFANKGKPFFVQKRPGKNEKIFKIIKFKTMNDKKDIQGNLLSDAERLTKVGIFVRKTSLDELPQLINVLKGDMSLIGPRPLLPEYLPLYNDFQKKRHNVRPGITGWAQINGRNAILWQEKFKFDVYYVDNLSFGLDIRIIFLTIKKIFKPVGISQEGQATMEYFKGN</sequence>
<feature type="domain" description="Bacterial sugar transferase" evidence="3">
    <location>
        <begin position="7"/>
        <end position="182"/>
    </location>
</feature>
<evidence type="ECO:0000256" key="1">
    <source>
        <dbReference type="ARBA" id="ARBA00006464"/>
    </source>
</evidence>
<proteinExistence type="inferred from homology"/>
<dbReference type="Pfam" id="PF02397">
    <property type="entry name" value="Bac_transf"/>
    <property type="match status" value="1"/>
</dbReference>
<evidence type="ECO:0000313" key="4">
    <source>
        <dbReference type="EMBL" id="SFD73144.1"/>
    </source>
</evidence>
<dbReference type="PANTHER" id="PTHR30576:SF8">
    <property type="entry name" value="UNDECAPRENYL-PHOSPHATE GALACTOSE PHOSPHOTRANSFERASE"/>
    <property type="match status" value="1"/>
</dbReference>
<dbReference type="OrthoDB" id="9808602at2"/>
<keyword evidence="2" id="KW-0812">Transmembrane</keyword>
<accession>A0A1I1UR17</accession>
<keyword evidence="2" id="KW-0472">Membrane</keyword>
<keyword evidence="5" id="KW-1185">Reference proteome</keyword>
<keyword evidence="2" id="KW-1133">Transmembrane helix</keyword>
<gene>
    <name evidence="4" type="ORF">SAMN05216297_111138</name>
</gene>
<keyword evidence="4" id="KW-0808">Transferase</keyword>
<dbReference type="InterPro" id="IPR003362">
    <property type="entry name" value="Bact_transf"/>
</dbReference>